<dbReference type="RefSeq" id="WP_091969639.1">
    <property type="nucleotide sequence ID" value="NZ_FOGZ01000013.1"/>
</dbReference>
<gene>
    <name evidence="2" type="ORF">SAMN05443377_11341</name>
</gene>
<keyword evidence="3" id="KW-1185">Reference proteome</keyword>
<dbReference type="Proteomes" id="UP000198815">
    <property type="component" value="Unassembled WGS sequence"/>
</dbReference>
<evidence type="ECO:0000259" key="1">
    <source>
        <dbReference type="SMART" id="SM00746"/>
    </source>
</evidence>
<sequence>MSETVDNALVDTVEGRCPVCGREIPEGADITAEHDAQSYRLCSPECRTAFLEAPVRYVGNTAS</sequence>
<evidence type="ECO:0000313" key="2">
    <source>
        <dbReference type="EMBL" id="SER84182.1"/>
    </source>
</evidence>
<dbReference type="GO" id="GO:0016491">
    <property type="term" value="F:oxidoreductase activity"/>
    <property type="evidence" value="ECO:0007669"/>
    <property type="project" value="InterPro"/>
</dbReference>
<name>A0A1H9SGS7_9ACTN</name>
<reference evidence="3" key="1">
    <citation type="submission" date="2016-10" db="EMBL/GenBank/DDBJ databases">
        <authorList>
            <person name="Varghese N."/>
            <person name="Submissions S."/>
        </authorList>
    </citation>
    <scope>NUCLEOTIDE SEQUENCE [LARGE SCALE GENOMIC DNA]</scope>
    <source>
        <strain evidence="3">DSM 16859</strain>
    </source>
</reference>
<protein>
    <submittedName>
        <fullName evidence="2">YHS domain-containing protein</fullName>
    </submittedName>
</protein>
<accession>A0A1H9SGS7</accession>
<dbReference type="InterPro" id="IPR012348">
    <property type="entry name" value="RNR-like"/>
</dbReference>
<dbReference type="EMBL" id="FOGZ01000013">
    <property type="protein sequence ID" value="SER84182.1"/>
    <property type="molecule type" value="Genomic_DNA"/>
</dbReference>
<organism evidence="2 3">
    <name type="scientific">Propionibacterium cyclohexanicum</name>
    <dbReference type="NCBI Taxonomy" id="64702"/>
    <lineage>
        <taxon>Bacteria</taxon>
        <taxon>Bacillati</taxon>
        <taxon>Actinomycetota</taxon>
        <taxon>Actinomycetes</taxon>
        <taxon>Propionibacteriales</taxon>
        <taxon>Propionibacteriaceae</taxon>
        <taxon>Propionibacterium</taxon>
    </lineage>
</organism>
<dbReference type="AlphaFoldDB" id="A0A1H9SGS7"/>
<dbReference type="Gene3D" id="1.10.620.20">
    <property type="entry name" value="Ribonucleotide Reductase, subunit A"/>
    <property type="match status" value="1"/>
</dbReference>
<proteinExistence type="predicted"/>
<dbReference type="OrthoDB" id="5242066at2"/>
<feature type="domain" description="TRASH" evidence="1">
    <location>
        <begin position="17"/>
        <end position="54"/>
    </location>
</feature>
<dbReference type="SMART" id="SM00746">
    <property type="entry name" value="TRASH"/>
    <property type="match status" value="1"/>
</dbReference>
<dbReference type="InterPro" id="IPR011017">
    <property type="entry name" value="TRASH_dom"/>
</dbReference>
<evidence type="ECO:0000313" key="3">
    <source>
        <dbReference type="Proteomes" id="UP000198815"/>
    </source>
</evidence>